<organism evidence="1 2">
    <name type="scientific">Ruficoccus amylovorans</name>
    <dbReference type="NCBI Taxonomy" id="1804625"/>
    <lineage>
        <taxon>Bacteria</taxon>
        <taxon>Pseudomonadati</taxon>
        <taxon>Verrucomicrobiota</taxon>
        <taxon>Opitutia</taxon>
        <taxon>Puniceicoccales</taxon>
        <taxon>Cerasicoccaceae</taxon>
        <taxon>Ruficoccus</taxon>
    </lineage>
</organism>
<dbReference type="EMBL" id="JACHVB010000012">
    <property type="protein sequence ID" value="MBC2592860.1"/>
    <property type="molecule type" value="Genomic_DNA"/>
</dbReference>
<dbReference type="RefSeq" id="WP_185673874.1">
    <property type="nucleotide sequence ID" value="NZ_JACHVB010000012.1"/>
</dbReference>
<evidence type="ECO:0000313" key="2">
    <source>
        <dbReference type="Proteomes" id="UP000546464"/>
    </source>
</evidence>
<proteinExistence type="predicted"/>
<dbReference type="AlphaFoldDB" id="A0A842H955"/>
<protein>
    <submittedName>
        <fullName evidence="1">Uncharacterized protein</fullName>
    </submittedName>
</protein>
<dbReference type="Proteomes" id="UP000546464">
    <property type="component" value="Unassembled WGS sequence"/>
</dbReference>
<accession>A0A842H955</accession>
<name>A0A842H955_9BACT</name>
<reference evidence="1 2" key="1">
    <citation type="submission" date="2020-07" db="EMBL/GenBank/DDBJ databases">
        <authorList>
            <person name="Feng X."/>
        </authorList>
    </citation>
    <scope>NUCLEOTIDE SEQUENCE [LARGE SCALE GENOMIC DNA]</scope>
    <source>
        <strain evidence="1 2">JCM31066</strain>
    </source>
</reference>
<keyword evidence="2" id="KW-1185">Reference proteome</keyword>
<comment type="caution">
    <text evidence="1">The sequence shown here is derived from an EMBL/GenBank/DDBJ whole genome shotgun (WGS) entry which is preliminary data.</text>
</comment>
<gene>
    <name evidence="1" type="ORF">H5P28_01170</name>
</gene>
<evidence type="ECO:0000313" key="1">
    <source>
        <dbReference type="EMBL" id="MBC2592860.1"/>
    </source>
</evidence>
<sequence length="503" mass="55983">MNPTVIIKNSARDLLDSKLFRQERKTAFAVESITPPSVNITATTGIHFYAKISLRLDLEAADRDAATRSYLQVVDQFARVADALTEESAAELLEVQGEVLHLYLPCEANEQSLLTALAYSVALHEEIEKRVKPLAGDSWKSVRFAFDFGQTILVDTERNIDDSIISLAPAANRPAKEFANDSSTFPNSSVRFPTAILQWSPTILRYAKGRSISHNGQWVSLPIDVAATFIRLFTTAESNLYELQEKLATAIRSKQASINFSQLRINESIDPSSSKISSPTRLRGWSLRADLDGFSRGVEAAFSSPNRDEACRKLTEDFLEVMEDASHFDSLCPWQLVQLAWAGDCASRLVVSQPKDYEADGKERPASIALRWHNKAQNKRWLTSIAGGDTEEGNGRMLVATITVGWRTFRIAGGWPIKRAKQGEQDIGGKPLETVLHSRDVVRLDAHWADAFKPIMGISNFKRASKAALDKAANQADDQAMANTIECHPRMPYIARPRPYYGR</sequence>